<dbReference type="InterPro" id="IPR016161">
    <property type="entry name" value="Ald_DH/histidinol_DH"/>
</dbReference>
<dbReference type="Gene3D" id="3.40.605.10">
    <property type="entry name" value="Aldehyde Dehydrogenase, Chain A, domain 1"/>
    <property type="match status" value="1"/>
</dbReference>
<dbReference type="InterPro" id="IPR016162">
    <property type="entry name" value="Ald_DH_N"/>
</dbReference>
<reference evidence="3" key="1">
    <citation type="submission" date="2016-09" db="EMBL/GenBank/DDBJ databases">
        <authorList>
            <person name="Capua I."/>
            <person name="De Benedictis P."/>
            <person name="Joannis T."/>
            <person name="Lombin L.H."/>
            <person name="Cattoli G."/>
        </authorList>
    </citation>
    <scope>NUCLEOTIDE SEQUENCE</scope>
    <source>
        <strain evidence="3">B9</strain>
    </source>
</reference>
<dbReference type="InterPro" id="IPR015590">
    <property type="entry name" value="Aldehyde_DH_dom"/>
</dbReference>
<accession>A0A1K0J6B4</accession>
<dbReference type="Pfam" id="PF00171">
    <property type="entry name" value="Aldedh"/>
    <property type="match status" value="1"/>
</dbReference>
<dbReference type="EC" id="1.2.1.85" evidence="3"/>
<evidence type="ECO:0000313" key="3">
    <source>
        <dbReference type="EMBL" id="SCU74618.1"/>
    </source>
</evidence>
<evidence type="ECO:0000256" key="1">
    <source>
        <dbReference type="ARBA" id="ARBA00023002"/>
    </source>
</evidence>
<organism evidence="3">
    <name type="scientific">Cupriavidus necator</name>
    <name type="common">Alcaligenes eutrophus</name>
    <name type="synonym">Ralstonia eutropha</name>
    <dbReference type="NCBI Taxonomy" id="106590"/>
    <lineage>
        <taxon>Bacteria</taxon>
        <taxon>Pseudomonadati</taxon>
        <taxon>Pseudomonadota</taxon>
        <taxon>Betaproteobacteria</taxon>
        <taxon>Burkholderiales</taxon>
        <taxon>Burkholderiaceae</taxon>
        <taxon>Cupriavidus</taxon>
    </lineage>
</organism>
<dbReference type="EMBL" id="FMSH01000104">
    <property type="protein sequence ID" value="SCU74618.1"/>
    <property type="molecule type" value="Genomic_DNA"/>
</dbReference>
<name>A0A1K0J6B4_CUPNE</name>
<dbReference type="SUPFAM" id="SSF53720">
    <property type="entry name" value="ALDH-like"/>
    <property type="match status" value="1"/>
</dbReference>
<sequence length="161" mass="17591">MLPQPTLYRNYVDGRFAQTGKTFPNISPVDGKELGQVCEADAALVDRAVRAARAAVEGPWGKTSAAERASVLRAIADGIERRFDDFVAAEVADTGRPAHQARALDIRRGVQNFRTFAELVGQAGSEYFDMRTADGDDVFSYVVRKPHGVVAIISPWTCRCC</sequence>
<dbReference type="AlphaFoldDB" id="A0A1K0J6B4"/>
<feature type="domain" description="Aldehyde dehydrogenase" evidence="2">
    <location>
        <begin position="19"/>
        <end position="156"/>
    </location>
</feature>
<protein>
    <submittedName>
        <fullName evidence="3">2-hydroxymuconic semialdehyde dehydrogenase</fullName>
        <ecNumber evidence="3">1.2.1.85</ecNumber>
    </submittedName>
</protein>
<dbReference type="GO" id="GO:0016491">
    <property type="term" value="F:oxidoreductase activity"/>
    <property type="evidence" value="ECO:0007669"/>
    <property type="project" value="UniProtKB-KW"/>
</dbReference>
<proteinExistence type="predicted"/>
<keyword evidence="1 3" id="KW-0560">Oxidoreductase</keyword>
<dbReference type="PANTHER" id="PTHR11699">
    <property type="entry name" value="ALDEHYDE DEHYDROGENASE-RELATED"/>
    <property type="match status" value="1"/>
</dbReference>
<evidence type="ECO:0000259" key="2">
    <source>
        <dbReference type="Pfam" id="PF00171"/>
    </source>
</evidence>
<gene>
    <name evidence="3" type="ORF">CNECB9_1920013</name>
</gene>